<feature type="compositionally biased region" description="Polar residues" evidence="1">
    <location>
        <begin position="150"/>
        <end position="176"/>
    </location>
</feature>
<accession>A0A183HID1</accession>
<feature type="region of interest" description="Disordered" evidence="1">
    <location>
        <begin position="27"/>
        <end position="176"/>
    </location>
</feature>
<sequence length="176" mass="19954">MSRFTSRIESVTDADFPVLSEISIKSKCHGTQQQQPFERHGLAILPEEDENRKQKCDSSSRNSSNSPNDECDNKILQSRKKGRKLRKKTSKVENESIEKEEESNSENSGKISYDGDDEQESQTEKKSQERSTQESTMEVAEAVEEFPETVTDSSNNQTSETNDTVCQIESQKVTHL</sequence>
<dbReference type="AlphaFoldDB" id="A0A183HID1"/>
<evidence type="ECO:0000256" key="1">
    <source>
        <dbReference type="SAM" id="MobiDB-lite"/>
    </source>
</evidence>
<organism evidence="4">
    <name type="scientific">Onchocerca flexuosa</name>
    <dbReference type="NCBI Taxonomy" id="387005"/>
    <lineage>
        <taxon>Eukaryota</taxon>
        <taxon>Metazoa</taxon>
        <taxon>Ecdysozoa</taxon>
        <taxon>Nematoda</taxon>
        <taxon>Chromadorea</taxon>
        <taxon>Rhabditida</taxon>
        <taxon>Spirurina</taxon>
        <taxon>Spiruromorpha</taxon>
        <taxon>Filarioidea</taxon>
        <taxon>Onchocercidae</taxon>
        <taxon>Onchocerca</taxon>
    </lineage>
</organism>
<dbReference type="WBParaSite" id="OFLC_0000724201-mRNA-1">
    <property type="protein sequence ID" value="OFLC_0000724201-mRNA-1"/>
    <property type="gene ID" value="OFLC_0000724201"/>
</dbReference>
<protein>
    <submittedName>
        <fullName evidence="2 4">Uncharacterized protein</fullName>
    </submittedName>
</protein>
<reference evidence="2 3" key="2">
    <citation type="submission" date="2018-11" db="EMBL/GenBank/DDBJ databases">
        <authorList>
            <consortium name="Pathogen Informatics"/>
        </authorList>
    </citation>
    <scope>NUCLEOTIDE SEQUENCE [LARGE SCALE GENOMIC DNA]</scope>
</reference>
<dbReference type="EMBL" id="UZAJ01007424">
    <property type="protein sequence ID" value="VDO50003.1"/>
    <property type="molecule type" value="Genomic_DNA"/>
</dbReference>
<evidence type="ECO:0000313" key="4">
    <source>
        <dbReference type="WBParaSite" id="OFLC_0000724201-mRNA-1"/>
    </source>
</evidence>
<evidence type="ECO:0000313" key="3">
    <source>
        <dbReference type="Proteomes" id="UP000267606"/>
    </source>
</evidence>
<reference evidence="4" key="1">
    <citation type="submission" date="2016-06" db="UniProtKB">
        <authorList>
            <consortium name="WormBaseParasite"/>
        </authorList>
    </citation>
    <scope>IDENTIFICATION</scope>
</reference>
<feature type="compositionally biased region" description="Basic residues" evidence="1">
    <location>
        <begin position="77"/>
        <end position="89"/>
    </location>
</feature>
<feature type="compositionally biased region" description="Basic and acidic residues" evidence="1">
    <location>
        <begin position="122"/>
        <end position="132"/>
    </location>
</feature>
<keyword evidence="3" id="KW-1185">Reference proteome</keyword>
<feature type="compositionally biased region" description="Low complexity" evidence="1">
    <location>
        <begin position="59"/>
        <end position="68"/>
    </location>
</feature>
<evidence type="ECO:0000313" key="2">
    <source>
        <dbReference type="EMBL" id="VDO50003.1"/>
    </source>
</evidence>
<gene>
    <name evidence="2" type="ORF">OFLC_LOCUS7245</name>
</gene>
<dbReference type="Proteomes" id="UP000267606">
    <property type="component" value="Unassembled WGS sequence"/>
</dbReference>
<proteinExistence type="predicted"/>
<name>A0A183HID1_9BILA</name>